<evidence type="ECO:0000259" key="7">
    <source>
        <dbReference type="PROSITE" id="PS50110"/>
    </source>
</evidence>
<dbReference type="SMART" id="SM00448">
    <property type="entry name" value="REC"/>
    <property type="match status" value="1"/>
</dbReference>
<feature type="domain" description="Histidine kinase" evidence="6">
    <location>
        <begin position="140"/>
        <end position="356"/>
    </location>
</feature>
<dbReference type="SUPFAM" id="SSF52172">
    <property type="entry name" value="CheY-like"/>
    <property type="match status" value="1"/>
</dbReference>
<evidence type="ECO:0000313" key="9">
    <source>
        <dbReference type="Proteomes" id="UP000199440"/>
    </source>
</evidence>
<dbReference type="Pfam" id="PF00512">
    <property type="entry name" value="HisKA"/>
    <property type="match status" value="1"/>
</dbReference>
<keyword evidence="3 5" id="KW-0597">Phosphoprotein</keyword>
<organism evidence="8 9">
    <name type="scientific">Kriegella aquimaris</name>
    <dbReference type="NCBI Taxonomy" id="192904"/>
    <lineage>
        <taxon>Bacteria</taxon>
        <taxon>Pseudomonadati</taxon>
        <taxon>Bacteroidota</taxon>
        <taxon>Flavobacteriia</taxon>
        <taxon>Flavobacteriales</taxon>
        <taxon>Flavobacteriaceae</taxon>
        <taxon>Kriegella</taxon>
    </lineage>
</organism>
<feature type="modified residue" description="4-aspartylphosphate" evidence="5">
    <location>
        <position position="436"/>
    </location>
</feature>
<dbReference type="Gene3D" id="3.40.50.2300">
    <property type="match status" value="1"/>
</dbReference>
<evidence type="ECO:0000256" key="2">
    <source>
        <dbReference type="ARBA" id="ARBA00012438"/>
    </source>
</evidence>
<dbReference type="GO" id="GO:0000155">
    <property type="term" value="F:phosphorelay sensor kinase activity"/>
    <property type="evidence" value="ECO:0007669"/>
    <property type="project" value="InterPro"/>
</dbReference>
<evidence type="ECO:0000259" key="6">
    <source>
        <dbReference type="PROSITE" id="PS50109"/>
    </source>
</evidence>
<dbReference type="SUPFAM" id="SSF47384">
    <property type="entry name" value="Homodimeric domain of signal transducing histidine kinase"/>
    <property type="match status" value="1"/>
</dbReference>
<dbReference type="InterPro" id="IPR003661">
    <property type="entry name" value="HisK_dim/P_dom"/>
</dbReference>
<dbReference type="PANTHER" id="PTHR45339:SF1">
    <property type="entry name" value="HYBRID SIGNAL TRANSDUCTION HISTIDINE KINASE J"/>
    <property type="match status" value="1"/>
</dbReference>
<evidence type="ECO:0000256" key="1">
    <source>
        <dbReference type="ARBA" id="ARBA00000085"/>
    </source>
</evidence>
<protein>
    <recommendedName>
        <fullName evidence="2">histidine kinase</fullName>
        <ecNumber evidence="2">2.7.13.3</ecNumber>
    </recommendedName>
</protein>
<dbReference type="EMBL" id="FNGV01000009">
    <property type="protein sequence ID" value="SDM45218.1"/>
    <property type="molecule type" value="Genomic_DNA"/>
</dbReference>
<accession>A0A1G9TC69</accession>
<keyword evidence="8" id="KW-0418">Kinase</keyword>
<dbReference type="AlphaFoldDB" id="A0A1G9TC69"/>
<keyword evidence="4" id="KW-0902">Two-component regulatory system</keyword>
<evidence type="ECO:0000256" key="4">
    <source>
        <dbReference type="ARBA" id="ARBA00023012"/>
    </source>
</evidence>
<dbReference type="CDD" id="cd00082">
    <property type="entry name" value="HisKA"/>
    <property type="match status" value="1"/>
</dbReference>
<dbReference type="PRINTS" id="PR00344">
    <property type="entry name" value="BCTRLSENSOR"/>
</dbReference>
<dbReference type="SMART" id="SM00387">
    <property type="entry name" value="HATPase_c"/>
    <property type="match status" value="1"/>
</dbReference>
<reference evidence="8 9" key="1">
    <citation type="submission" date="2016-10" db="EMBL/GenBank/DDBJ databases">
        <authorList>
            <person name="de Groot N.N."/>
        </authorList>
    </citation>
    <scope>NUCLEOTIDE SEQUENCE [LARGE SCALE GENOMIC DNA]</scope>
    <source>
        <strain evidence="8 9">DSM 19886</strain>
    </source>
</reference>
<evidence type="ECO:0000256" key="5">
    <source>
        <dbReference type="PROSITE-ProRule" id="PRU00169"/>
    </source>
</evidence>
<dbReference type="PANTHER" id="PTHR45339">
    <property type="entry name" value="HYBRID SIGNAL TRANSDUCTION HISTIDINE KINASE J"/>
    <property type="match status" value="1"/>
</dbReference>
<feature type="domain" description="Response regulatory" evidence="7">
    <location>
        <begin position="386"/>
        <end position="505"/>
    </location>
</feature>
<dbReference type="InterPro" id="IPR036890">
    <property type="entry name" value="HATPase_C_sf"/>
</dbReference>
<dbReference type="SUPFAM" id="SSF55874">
    <property type="entry name" value="ATPase domain of HSP90 chaperone/DNA topoisomerase II/histidine kinase"/>
    <property type="match status" value="1"/>
</dbReference>
<proteinExistence type="predicted"/>
<gene>
    <name evidence="8" type="ORF">SAMN04488514_1099</name>
</gene>
<dbReference type="InterPro" id="IPR004358">
    <property type="entry name" value="Sig_transdc_His_kin-like_C"/>
</dbReference>
<dbReference type="PROSITE" id="PS50109">
    <property type="entry name" value="HIS_KIN"/>
    <property type="match status" value="1"/>
</dbReference>
<dbReference type="CDD" id="cd17546">
    <property type="entry name" value="REC_hyHK_CKI1_RcsC-like"/>
    <property type="match status" value="1"/>
</dbReference>
<dbReference type="OrthoDB" id="9816309at2"/>
<name>A0A1G9TC69_9FLAO</name>
<dbReference type="Gene3D" id="1.10.287.130">
    <property type="match status" value="1"/>
</dbReference>
<evidence type="ECO:0000313" key="8">
    <source>
        <dbReference type="EMBL" id="SDM45218.1"/>
    </source>
</evidence>
<dbReference type="Pfam" id="PF02518">
    <property type="entry name" value="HATPase_c"/>
    <property type="match status" value="1"/>
</dbReference>
<dbReference type="Gene3D" id="3.30.565.10">
    <property type="entry name" value="Histidine kinase-like ATPase, C-terminal domain"/>
    <property type="match status" value="1"/>
</dbReference>
<dbReference type="Pfam" id="PF00072">
    <property type="entry name" value="Response_reg"/>
    <property type="match status" value="1"/>
</dbReference>
<keyword evidence="9" id="KW-1185">Reference proteome</keyword>
<dbReference type="Proteomes" id="UP000199440">
    <property type="component" value="Unassembled WGS sequence"/>
</dbReference>
<dbReference type="InterPro" id="IPR001789">
    <property type="entry name" value="Sig_transdc_resp-reg_receiver"/>
</dbReference>
<keyword evidence="8" id="KW-0808">Transferase</keyword>
<dbReference type="STRING" id="192904.SAMN04488514_1099"/>
<dbReference type="InterPro" id="IPR003594">
    <property type="entry name" value="HATPase_dom"/>
</dbReference>
<dbReference type="InterPro" id="IPR011006">
    <property type="entry name" value="CheY-like_superfamily"/>
</dbReference>
<sequence length="506" mass="57142">MLKKLKEHYSSNNFQFILTDTEGLVVESDQTLLAVNKGAPIGELHPFFISIPEIMASVQESTIFHCVQLGSSVDSLTADIEVLKKEGHILVVICDLTAHYLSYQAMTQSRNESIIDSELILLKNHELQEREDFKNEFIQNFSHELRNPLTNIIALTNILRRTDLSSEQQRILTVLKDSTANLKLMLEDILSISMIAKGKLALNPSVFSFSQLVDFLKLTYTTRAKEKGLVFTITVDEKIPAYLEGDRLRLLQVLTNLCDNATKYTEKGSIELYIALNQKRANTVSLRFGVKDTGVGIPKESLETIFESFEQLRRTEGVGLGLAIVKGLLALMKSKVNIISTAGVGSHFYFDVTLSFPLHQPSVPVFQEHSRKKVVKPRLRNNSKFKVLLVEDNEQVQTALFKMLIDEGEFFIDVVNDGALVMEEIVNNAYDIILMDINLPNISGDQLVKVIRSFPFNNIKKIPVIGITAYSYEEQLKTYLKAGMNAVLAKPFEAHELLKTMHRFLR</sequence>
<dbReference type="PROSITE" id="PS50110">
    <property type="entry name" value="RESPONSE_REGULATORY"/>
    <property type="match status" value="1"/>
</dbReference>
<dbReference type="EC" id="2.7.13.3" evidence="2"/>
<dbReference type="InterPro" id="IPR036097">
    <property type="entry name" value="HisK_dim/P_sf"/>
</dbReference>
<dbReference type="SMART" id="SM00388">
    <property type="entry name" value="HisKA"/>
    <property type="match status" value="1"/>
</dbReference>
<comment type="catalytic activity">
    <reaction evidence="1">
        <text>ATP + protein L-histidine = ADP + protein N-phospho-L-histidine.</text>
        <dbReference type="EC" id="2.7.13.3"/>
    </reaction>
</comment>
<dbReference type="InterPro" id="IPR005467">
    <property type="entry name" value="His_kinase_dom"/>
</dbReference>
<dbReference type="RefSeq" id="WP_089891940.1">
    <property type="nucleotide sequence ID" value="NZ_FNGV01000009.1"/>
</dbReference>
<evidence type="ECO:0000256" key="3">
    <source>
        <dbReference type="ARBA" id="ARBA00022553"/>
    </source>
</evidence>